<dbReference type="InterPro" id="IPR007627">
    <property type="entry name" value="RNA_pol_sigma70_r2"/>
</dbReference>
<gene>
    <name evidence="7" type="ORF">H8S77_16165</name>
</gene>
<organism evidence="7 8">
    <name type="scientific">Parabacteroides segnis</name>
    <dbReference type="NCBI Taxonomy" id="2763058"/>
    <lineage>
        <taxon>Bacteria</taxon>
        <taxon>Pseudomonadati</taxon>
        <taxon>Bacteroidota</taxon>
        <taxon>Bacteroidia</taxon>
        <taxon>Bacteroidales</taxon>
        <taxon>Tannerellaceae</taxon>
        <taxon>Parabacteroides</taxon>
    </lineage>
</organism>
<feature type="domain" description="RNA polymerase sigma-70 region 2" evidence="5">
    <location>
        <begin position="12"/>
        <end position="76"/>
    </location>
</feature>
<dbReference type="InterPro" id="IPR014327">
    <property type="entry name" value="RNA_pol_sigma70_bacteroid"/>
</dbReference>
<accession>A0ABR7E5G8</accession>
<dbReference type="InterPro" id="IPR039425">
    <property type="entry name" value="RNA_pol_sigma-70-like"/>
</dbReference>
<dbReference type="InterPro" id="IPR036388">
    <property type="entry name" value="WH-like_DNA-bd_sf"/>
</dbReference>
<name>A0ABR7E5G8_9BACT</name>
<evidence type="ECO:0000256" key="4">
    <source>
        <dbReference type="ARBA" id="ARBA00023163"/>
    </source>
</evidence>
<dbReference type="Pfam" id="PF08281">
    <property type="entry name" value="Sigma70_r4_2"/>
    <property type="match status" value="1"/>
</dbReference>
<dbReference type="NCBIfam" id="TIGR02937">
    <property type="entry name" value="sigma70-ECF"/>
    <property type="match status" value="1"/>
</dbReference>
<keyword evidence="8" id="KW-1185">Reference proteome</keyword>
<dbReference type="NCBIfam" id="TIGR02985">
    <property type="entry name" value="Sig70_bacteroi1"/>
    <property type="match status" value="1"/>
</dbReference>
<comment type="caution">
    <text evidence="7">The sequence shown here is derived from an EMBL/GenBank/DDBJ whole genome shotgun (WGS) entry which is preliminary data.</text>
</comment>
<evidence type="ECO:0000256" key="1">
    <source>
        <dbReference type="ARBA" id="ARBA00010641"/>
    </source>
</evidence>
<protein>
    <submittedName>
        <fullName evidence="7">RNA polymerase sigma-70 factor</fullName>
    </submittedName>
</protein>
<dbReference type="EMBL" id="JACOOI010000018">
    <property type="protein sequence ID" value="MBC5644413.1"/>
    <property type="molecule type" value="Genomic_DNA"/>
</dbReference>
<evidence type="ECO:0000259" key="5">
    <source>
        <dbReference type="Pfam" id="PF04542"/>
    </source>
</evidence>
<dbReference type="RefSeq" id="WP_186960296.1">
    <property type="nucleotide sequence ID" value="NZ_JACOOI010000018.1"/>
</dbReference>
<dbReference type="PANTHER" id="PTHR43133:SF46">
    <property type="entry name" value="RNA POLYMERASE SIGMA-70 FACTOR ECF SUBFAMILY"/>
    <property type="match status" value="1"/>
</dbReference>
<dbReference type="Gene3D" id="1.10.1740.10">
    <property type="match status" value="1"/>
</dbReference>
<dbReference type="InterPro" id="IPR013249">
    <property type="entry name" value="RNA_pol_sigma70_r4_t2"/>
</dbReference>
<reference evidence="7 8" key="1">
    <citation type="submission" date="2020-08" db="EMBL/GenBank/DDBJ databases">
        <title>Genome public.</title>
        <authorList>
            <person name="Liu C."/>
            <person name="Sun Q."/>
        </authorList>
    </citation>
    <scope>NUCLEOTIDE SEQUENCE [LARGE SCALE GENOMIC DNA]</scope>
    <source>
        <strain evidence="7 8">BX2</strain>
    </source>
</reference>
<sequence>MQITDEQVFEKLFREYYSGLCNYAGRFVFDQQVAEDIVQNYFITIWEKGQLPVTDETFLPYSYRAIRNSCINYYKSEIIADDFYSTLTLEWKEQLEEESDFIHKEEVQAALRKLPEKCRNVFLLKCITGLKYKEIAELSDISVNTVKYHLGEAFRIMREELKNISFLLFPIFF</sequence>
<keyword evidence="4" id="KW-0804">Transcription</keyword>
<evidence type="ECO:0000256" key="2">
    <source>
        <dbReference type="ARBA" id="ARBA00023015"/>
    </source>
</evidence>
<dbReference type="InterPro" id="IPR014284">
    <property type="entry name" value="RNA_pol_sigma-70_dom"/>
</dbReference>
<proteinExistence type="inferred from homology"/>
<dbReference type="CDD" id="cd06171">
    <property type="entry name" value="Sigma70_r4"/>
    <property type="match status" value="1"/>
</dbReference>
<evidence type="ECO:0000313" key="8">
    <source>
        <dbReference type="Proteomes" id="UP000644010"/>
    </source>
</evidence>
<evidence type="ECO:0000256" key="3">
    <source>
        <dbReference type="ARBA" id="ARBA00023082"/>
    </source>
</evidence>
<dbReference type="InterPro" id="IPR013324">
    <property type="entry name" value="RNA_pol_sigma_r3/r4-like"/>
</dbReference>
<dbReference type="InterPro" id="IPR013325">
    <property type="entry name" value="RNA_pol_sigma_r2"/>
</dbReference>
<dbReference type="Pfam" id="PF04542">
    <property type="entry name" value="Sigma70_r2"/>
    <property type="match status" value="1"/>
</dbReference>
<dbReference type="PANTHER" id="PTHR43133">
    <property type="entry name" value="RNA POLYMERASE ECF-TYPE SIGMA FACTO"/>
    <property type="match status" value="1"/>
</dbReference>
<dbReference type="SUPFAM" id="SSF88659">
    <property type="entry name" value="Sigma3 and sigma4 domains of RNA polymerase sigma factors"/>
    <property type="match status" value="1"/>
</dbReference>
<keyword evidence="2" id="KW-0805">Transcription regulation</keyword>
<keyword evidence="3" id="KW-0731">Sigma factor</keyword>
<evidence type="ECO:0000313" key="7">
    <source>
        <dbReference type="EMBL" id="MBC5644413.1"/>
    </source>
</evidence>
<dbReference type="Proteomes" id="UP000644010">
    <property type="component" value="Unassembled WGS sequence"/>
</dbReference>
<feature type="domain" description="RNA polymerase sigma factor 70 region 4 type 2" evidence="6">
    <location>
        <begin position="105"/>
        <end position="153"/>
    </location>
</feature>
<dbReference type="SUPFAM" id="SSF88946">
    <property type="entry name" value="Sigma2 domain of RNA polymerase sigma factors"/>
    <property type="match status" value="1"/>
</dbReference>
<comment type="similarity">
    <text evidence="1">Belongs to the sigma-70 factor family. ECF subfamily.</text>
</comment>
<dbReference type="Gene3D" id="1.10.10.10">
    <property type="entry name" value="Winged helix-like DNA-binding domain superfamily/Winged helix DNA-binding domain"/>
    <property type="match status" value="1"/>
</dbReference>
<evidence type="ECO:0000259" key="6">
    <source>
        <dbReference type="Pfam" id="PF08281"/>
    </source>
</evidence>